<dbReference type="GO" id="GO:0022857">
    <property type="term" value="F:transmembrane transporter activity"/>
    <property type="evidence" value="ECO:0007669"/>
    <property type="project" value="InterPro"/>
</dbReference>
<gene>
    <name evidence="8" type="primary">8233362</name>
    <name evidence="7" type="ORF">Phum_PHUM003460</name>
</gene>
<dbReference type="PANTHER" id="PTHR48021:SF39">
    <property type="entry name" value="MAJOR FACILITATOR SUPERFAMILY (MFS) PROFILE DOMAIN-CONTAINING PROTEIN"/>
    <property type="match status" value="1"/>
</dbReference>
<evidence type="ECO:0000256" key="1">
    <source>
        <dbReference type="ARBA" id="ARBA00004141"/>
    </source>
</evidence>
<dbReference type="InterPro" id="IPR020846">
    <property type="entry name" value="MFS_dom"/>
</dbReference>
<dbReference type="InterPro" id="IPR050549">
    <property type="entry name" value="MFS_Trehalose_Transporter"/>
</dbReference>
<evidence type="ECO:0000256" key="2">
    <source>
        <dbReference type="ARBA" id="ARBA00022692"/>
    </source>
</evidence>
<evidence type="ECO:0000256" key="3">
    <source>
        <dbReference type="ARBA" id="ARBA00022989"/>
    </source>
</evidence>
<feature type="transmembrane region" description="Helical" evidence="5">
    <location>
        <begin position="322"/>
        <end position="346"/>
    </location>
</feature>
<evidence type="ECO:0000256" key="4">
    <source>
        <dbReference type="ARBA" id="ARBA00023136"/>
    </source>
</evidence>
<keyword evidence="9" id="KW-1185">Reference proteome</keyword>
<dbReference type="InterPro" id="IPR036259">
    <property type="entry name" value="MFS_trans_sf"/>
</dbReference>
<proteinExistence type="predicted"/>
<feature type="transmembrane region" description="Helical" evidence="5">
    <location>
        <begin position="55"/>
        <end position="74"/>
    </location>
</feature>
<dbReference type="EMBL" id="AAZO01000043">
    <property type="status" value="NOT_ANNOTATED_CDS"/>
    <property type="molecule type" value="Genomic_DNA"/>
</dbReference>
<evidence type="ECO:0000313" key="7">
    <source>
        <dbReference type="EMBL" id="EEB09884.1"/>
    </source>
</evidence>
<keyword evidence="4 5" id="KW-0472">Membrane</keyword>
<dbReference type="PROSITE" id="PS50850">
    <property type="entry name" value="MFS"/>
    <property type="match status" value="1"/>
</dbReference>
<dbReference type="OrthoDB" id="6133115at2759"/>
<dbReference type="EMBL" id="DS234988">
    <property type="protein sequence ID" value="EEB09884.1"/>
    <property type="molecule type" value="Genomic_DNA"/>
</dbReference>
<dbReference type="SUPFAM" id="SSF103473">
    <property type="entry name" value="MFS general substrate transporter"/>
    <property type="match status" value="1"/>
</dbReference>
<dbReference type="InParanoid" id="E0V928"/>
<dbReference type="Proteomes" id="UP000009046">
    <property type="component" value="Unassembled WGS sequence"/>
</dbReference>
<dbReference type="PANTHER" id="PTHR48021">
    <property type="match status" value="1"/>
</dbReference>
<dbReference type="CTD" id="8233362"/>
<reference evidence="7" key="1">
    <citation type="submission" date="2007-04" db="EMBL/GenBank/DDBJ databases">
        <title>Annotation of Pediculus humanus corporis strain USDA.</title>
        <authorList>
            <person name="Kirkness E."/>
            <person name="Hannick L."/>
            <person name="Hass B."/>
            <person name="Bruggner R."/>
            <person name="Lawson D."/>
            <person name="Bidwell S."/>
            <person name="Joardar V."/>
            <person name="Caler E."/>
            <person name="Walenz B."/>
            <person name="Inman J."/>
            <person name="Schobel S."/>
            <person name="Galinsky K."/>
            <person name="Amedeo P."/>
            <person name="Strausberg R."/>
        </authorList>
    </citation>
    <scope>NUCLEOTIDE SEQUENCE</scope>
    <source>
        <strain evidence="7">USDA</strain>
    </source>
</reference>
<accession>E0V928</accession>
<name>E0V928_PEDHC</name>
<evidence type="ECO:0000256" key="5">
    <source>
        <dbReference type="SAM" id="Phobius"/>
    </source>
</evidence>
<feature type="transmembrane region" description="Helical" evidence="5">
    <location>
        <begin position="258"/>
        <end position="283"/>
    </location>
</feature>
<keyword evidence="3 5" id="KW-1133">Transmembrane helix</keyword>
<protein>
    <recommendedName>
        <fullName evidence="6">Major facilitator superfamily (MFS) profile domain-containing protein</fullName>
    </recommendedName>
</protein>
<feature type="transmembrane region" description="Helical" evidence="5">
    <location>
        <begin position="31"/>
        <end position="49"/>
    </location>
</feature>
<dbReference type="GeneID" id="8233362"/>
<dbReference type="RefSeq" id="XP_002422622.1">
    <property type="nucleotide sequence ID" value="XM_002422577.1"/>
</dbReference>
<feature type="transmembrane region" description="Helical" evidence="5">
    <location>
        <begin position="229"/>
        <end position="252"/>
    </location>
</feature>
<dbReference type="EnsemblMetazoa" id="PHUM003460-RA">
    <property type="protein sequence ID" value="PHUM003460-PA"/>
    <property type="gene ID" value="PHUM003460"/>
</dbReference>
<dbReference type="AlphaFoldDB" id="E0V928"/>
<dbReference type="Pfam" id="PF00083">
    <property type="entry name" value="Sugar_tr"/>
    <property type="match status" value="1"/>
</dbReference>
<dbReference type="InterPro" id="IPR005828">
    <property type="entry name" value="MFS_sugar_transport-like"/>
</dbReference>
<dbReference type="GO" id="GO:0016020">
    <property type="term" value="C:membrane"/>
    <property type="evidence" value="ECO:0007669"/>
    <property type="project" value="UniProtKB-SubCell"/>
</dbReference>
<feature type="transmembrane region" description="Helical" evidence="5">
    <location>
        <begin position="201"/>
        <end position="222"/>
    </location>
</feature>
<dbReference type="VEuPathDB" id="VectorBase:PHUM003460"/>
<feature type="transmembrane region" description="Helical" evidence="5">
    <location>
        <begin position="161"/>
        <end position="181"/>
    </location>
</feature>
<organism>
    <name type="scientific">Pediculus humanus subsp. corporis</name>
    <name type="common">Body louse</name>
    <dbReference type="NCBI Taxonomy" id="121224"/>
    <lineage>
        <taxon>Eukaryota</taxon>
        <taxon>Metazoa</taxon>
        <taxon>Ecdysozoa</taxon>
        <taxon>Arthropoda</taxon>
        <taxon>Hexapoda</taxon>
        <taxon>Insecta</taxon>
        <taxon>Pterygota</taxon>
        <taxon>Neoptera</taxon>
        <taxon>Paraneoptera</taxon>
        <taxon>Psocodea</taxon>
        <taxon>Troctomorpha</taxon>
        <taxon>Phthiraptera</taxon>
        <taxon>Anoplura</taxon>
        <taxon>Pediculidae</taxon>
        <taxon>Pediculus</taxon>
    </lineage>
</organism>
<dbReference type="Gene3D" id="1.20.1250.20">
    <property type="entry name" value="MFS general substrate transporter like domains"/>
    <property type="match status" value="1"/>
</dbReference>
<dbReference type="eggNOG" id="KOG0254">
    <property type="taxonomic scope" value="Eukaryota"/>
</dbReference>
<reference evidence="7" key="2">
    <citation type="submission" date="2007-04" db="EMBL/GenBank/DDBJ databases">
        <title>The genome of the human body louse.</title>
        <authorList>
            <consortium name="The Human Body Louse Genome Consortium"/>
            <person name="Kirkness E."/>
            <person name="Walenz B."/>
            <person name="Hass B."/>
            <person name="Bruggner R."/>
            <person name="Strausberg R."/>
        </authorList>
    </citation>
    <scope>NUCLEOTIDE SEQUENCE</scope>
    <source>
        <strain evidence="7">USDA</strain>
    </source>
</reference>
<sequence>MGISIGFMDAPHITYLGEITQPKLRAILTSYAELSVSLGFSFVYFLGLIIDWKTMSSVCCFIPILSMFFISWIPESPIWLLSKKKIDHAIKSLCWLRGWVKPEIIRKEFLELNHQLNIKGNKINEFNLSENYLSESNAKKKCAFNKIMKAAGFTELFNKSVLLPALLVAFYFGFSHIVGVTNIRPFMISILNEFGTPVNPIWVTAISSIVGMVGYISGMILVPKMGKRWVSILSMLGCALINGLLSIYGFFFSDYNALWVPVVLFILLNFIWSLGIGQIPWMLISEVFPFKGRGIASGVVAAISYIQAFVFIKTYYSLQYSFSLAGAFGFFGLCAALGSVFLYVFLPETEGKTLNCIETDLENHFNNLFQKCSLNLDKTKNLCSNCT</sequence>
<dbReference type="KEGG" id="phu:Phum_PHUM003460"/>
<dbReference type="HOGENOM" id="CLU_001265_30_5_1"/>
<feature type="domain" description="Major facilitator superfamily (MFS) profile" evidence="6">
    <location>
        <begin position="1"/>
        <end position="350"/>
    </location>
</feature>
<dbReference type="OMA" id="EASWITV"/>
<comment type="subcellular location">
    <subcellularLocation>
        <location evidence="1">Membrane</location>
        <topology evidence="1">Multi-pass membrane protein</topology>
    </subcellularLocation>
</comment>
<feature type="transmembrane region" description="Helical" evidence="5">
    <location>
        <begin position="295"/>
        <end position="316"/>
    </location>
</feature>
<evidence type="ECO:0000313" key="9">
    <source>
        <dbReference type="Proteomes" id="UP000009046"/>
    </source>
</evidence>
<evidence type="ECO:0000259" key="6">
    <source>
        <dbReference type="PROSITE" id="PS50850"/>
    </source>
</evidence>
<evidence type="ECO:0000313" key="8">
    <source>
        <dbReference type="EnsemblMetazoa" id="PHUM003460-PA"/>
    </source>
</evidence>
<keyword evidence="2 5" id="KW-0812">Transmembrane</keyword>
<reference evidence="8" key="3">
    <citation type="submission" date="2020-05" db="UniProtKB">
        <authorList>
            <consortium name="EnsemblMetazoa"/>
        </authorList>
    </citation>
    <scope>IDENTIFICATION</scope>
    <source>
        <strain evidence="8">USDA</strain>
    </source>
</reference>